<accession>A0A6S7CIJ3</accession>
<reference evidence="2 3" key="1">
    <citation type="submission" date="2020-04" db="EMBL/GenBank/DDBJ databases">
        <authorList>
            <person name="De Canck E."/>
        </authorList>
    </citation>
    <scope>NUCLEOTIDE SEQUENCE [LARGE SCALE GENOMIC DNA]</scope>
    <source>
        <strain evidence="2 3">LMG 28138</strain>
    </source>
</reference>
<sequence length="66" mass="6860">MQQHSQGTAAQAAAASKSAANRIIEAARARSAAAEAEAERARYVEPGLARLLGQVPQDTDPRGSTK</sequence>
<protein>
    <submittedName>
        <fullName evidence="2">Uncharacterized protein</fullName>
    </submittedName>
</protein>
<gene>
    <name evidence="2" type="ORF">LMG28138_03026</name>
</gene>
<evidence type="ECO:0000256" key="1">
    <source>
        <dbReference type="SAM" id="MobiDB-lite"/>
    </source>
</evidence>
<feature type="region of interest" description="Disordered" evidence="1">
    <location>
        <begin position="1"/>
        <end position="20"/>
    </location>
</feature>
<dbReference type="EMBL" id="CADIKM010000013">
    <property type="protein sequence ID" value="CAB3790808.1"/>
    <property type="molecule type" value="Genomic_DNA"/>
</dbReference>
<name>A0A6S7CIJ3_9BURK</name>
<feature type="region of interest" description="Disordered" evidence="1">
    <location>
        <begin position="46"/>
        <end position="66"/>
    </location>
</feature>
<dbReference type="AlphaFoldDB" id="A0A6S7CIJ3"/>
<evidence type="ECO:0000313" key="2">
    <source>
        <dbReference type="EMBL" id="CAB3790808.1"/>
    </source>
</evidence>
<dbReference type="Proteomes" id="UP000494115">
    <property type="component" value="Unassembled WGS sequence"/>
</dbReference>
<proteinExistence type="predicted"/>
<keyword evidence="3" id="KW-1185">Reference proteome</keyword>
<evidence type="ECO:0000313" key="3">
    <source>
        <dbReference type="Proteomes" id="UP000494115"/>
    </source>
</evidence>
<organism evidence="2 3">
    <name type="scientific">Pararobbsia alpina</name>
    <dbReference type="NCBI Taxonomy" id="621374"/>
    <lineage>
        <taxon>Bacteria</taxon>
        <taxon>Pseudomonadati</taxon>
        <taxon>Pseudomonadota</taxon>
        <taxon>Betaproteobacteria</taxon>
        <taxon>Burkholderiales</taxon>
        <taxon>Burkholderiaceae</taxon>
        <taxon>Pararobbsia</taxon>
    </lineage>
</organism>
<dbReference type="RefSeq" id="WP_175105562.1">
    <property type="nucleotide sequence ID" value="NZ_CADIKM010000013.1"/>
</dbReference>